<dbReference type="EMBL" id="AHMU02000065">
    <property type="protein sequence ID" value="EMN20790.1"/>
    <property type="molecule type" value="Genomic_DNA"/>
</dbReference>
<dbReference type="Proteomes" id="UP000012106">
    <property type="component" value="Unassembled WGS sequence"/>
</dbReference>
<organism evidence="1 2">
    <name type="scientific">Leptospira santarosai serovar Arenal str. MAVJ 401</name>
    <dbReference type="NCBI Taxonomy" id="1049976"/>
    <lineage>
        <taxon>Bacteria</taxon>
        <taxon>Pseudomonadati</taxon>
        <taxon>Spirochaetota</taxon>
        <taxon>Spirochaetia</taxon>
        <taxon>Leptospirales</taxon>
        <taxon>Leptospiraceae</taxon>
        <taxon>Leptospira</taxon>
    </lineage>
</organism>
<sequence length="192" mass="22210">MSLNTLKFHLKPGKVYRRSDLLPFSPSVDRELSQLVKQGFLKKEATGLYFRPKKSKFGDVPASVSALVEKYLKTKDFLIVDHNTLNSMNLGLTQLYTVLTVYNQKRHGLVELGGVRFNFKRRPGYPQTLSPEFLLVELLNERKTLPEIPVDLKEKMQKLVKKLNRDQLKKFSEQFGKVAVKKEFEELLSSHK</sequence>
<dbReference type="AlphaFoldDB" id="M6JMH4"/>
<name>M6JMH4_9LEPT</name>
<evidence type="ECO:0000313" key="1">
    <source>
        <dbReference type="EMBL" id="EMN20790.1"/>
    </source>
</evidence>
<dbReference type="RefSeq" id="WP_004465300.1">
    <property type="nucleotide sequence ID" value="NZ_AHMU02000065.1"/>
</dbReference>
<evidence type="ECO:0000313" key="2">
    <source>
        <dbReference type="Proteomes" id="UP000012106"/>
    </source>
</evidence>
<gene>
    <name evidence="1" type="ORF">LEP1GSC063_2841</name>
</gene>
<accession>M6JMH4</accession>
<protein>
    <recommendedName>
        <fullName evidence="3">PF13338 domain protein</fullName>
    </recommendedName>
</protein>
<proteinExistence type="predicted"/>
<evidence type="ECO:0008006" key="3">
    <source>
        <dbReference type="Google" id="ProtNLM"/>
    </source>
</evidence>
<reference evidence="1 2" key="1">
    <citation type="submission" date="2013-01" db="EMBL/GenBank/DDBJ databases">
        <authorList>
            <person name="Harkins D.M."/>
            <person name="Durkin A.S."/>
            <person name="Brinkac L.M."/>
            <person name="Haft D.H."/>
            <person name="Selengut J.D."/>
            <person name="Sanka R."/>
            <person name="DePew J."/>
            <person name="Purushe J."/>
            <person name="Hartskeerl R.A."/>
            <person name="Ahmed A."/>
            <person name="van der Linden H."/>
            <person name="Goris M.G.A."/>
            <person name="Vinetz J.M."/>
            <person name="Sutton G.G."/>
            <person name="Nierman W.C."/>
            <person name="Fouts D.E."/>
        </authorList>
    </citation>
    <scope>NUCLEOTIDE SEQUENCE [LARGE SCALE GENOMIC DNA]</scope>
    <source>
        <strain evidence="1 2">MAVJ 401</strain>
    </source>
</reference>
<comment type="caution">
    <text evidence="1">The sequence shown here is derived from an EMBL/GenBank/DDBJ whole genome shotgun (WGS) entry which is preliminary data.</text>
</comment>